<accession>A0A8T0IAF2</accession>
<organism evidence="2 3">
    <name type="scientific">Ceratodon purpureus</name>
    <name type="common">Fire moss</name>
    <name type="synonym">Dicranum purpureum</name>
    <dbReference type="NCBI Taxonomy" id="3225"/>
    <lineage>
        <taxon>Eukaryota</taxon>
        <taxon>Viridiplantae</taxon>
        <taxon>Streptophyta</taxon>
        <taxon>Embryophyta</taxon>
        <taxon>Bryophyta</taxon>
        <taxon>Bryophytina</taxon>
        <taxon>Bryopsida</taxon>
        <taxon>Dicranidae</taxon>
        <taxon>Pseudoditrichales</taxon>
        <taxon>Ditrichaceae</taxon>
        <taxon>Ceratodon</taxon>
    </lineage>
</organism>
<protein>
    <submittedName>
        <fullName evidence="2">Uncharacterized protein</fullName>
    </submittedName>
</protein>
<name>A0A8T0IAF2_CERPU</name>
<feature type="compositionally biased region" description="Basic residues" evidence="1">
    <location>
        <begin position="1"/>
        <end position="14"/>
    </location>
</feature>
<dbReference type="EMBL" id="CM026424">
    <property type="protein sequence ID" value="KAG0579939.1"/>
    <property type="molecule type" value="Genomic_DNA"/>
</dbReference>
<feature type="compositionally biased region" description="Polar residues" evidence="1">
    <location>
        <begin position="76"/>
        <end position="88"/>
    </location>
</feature>
<proteinExistence type="predicted"/>
<dbReference type="Proteomes" id="UP000822688">
    <property type="component" value="Chromosome 4"/>
</dbReference>
<comment type="caution">
    <text evidence="2">The sequence shown here is derived from an EMBL/GenBank/DDBJ whole genome shotgun (WGS) entry which is preliminary data.</text>
</comment>
<feature type="compositionally biased region" description="Pro residues" evidence="1">
    <location>
        <begin position="43"/>
        <end position="52"/>
    </location>
</feature>
<sequence>MHEKGPKRRIRRSNPQHLSLPEPYHLHCSSRTEHLSSQASISPPLPNPPPQTSPQTTANTLTTTPNPPNQNTPNQIFKTNPNYTLSNIHHSRAQINHAPPLQIHHQDRRDPEHQKQMHETPAH</sequence>
<evidence type="ECO:0000313" key="3">
    <source>
        <dbReference type="Proteomes" id="UP000822688"/>
    </source>
</evidence>
<evidence type="ECO:0000256" key="1">
    <source>
        <dbReference type="SAM" id="MobiDB-lite"/>
    </source>
</evidence>
<dbReference type="AlphaFoldDB" id="A0A8T0IAF2"/>
<reference evidence="2" key="1">
    <citation type="submission" date="2020-06" db="EMBL/GenBank/DDBJ databases">
        <title>WGS assembly of Ceratodon purpureus strain R40.</title>
        <authorList>
            <person name="Carey S.B."/>
            <person name="Jenkins J."/>
            <person name="Shu S."/>
            <person name="Lovell J.T."/>
            <person name="Sreedasyam A."/>
            <person name="Maumus F."/>
            <person name="Tiley G.P."/>
            <person name="Fernandez-Pozo N."/>
            <person name="Barry K."/>
            <person name="Chen C."/>
            <person name="Wang M."/>
            <person name="Lipzen A."/>
            <person name="Daum C."/>
            <person name="Saski C.A."/>
            <person name="Payton A.C."/>
            <person name="Mcbreen J.C."/>
            <person name="Conrad R.E."/>
            <person name="Kollar L.M."/>
            <person name="Olsson S."/>
            <person name="Huttunen S."/>
            <person name="Landis J.B."/>
            <person name="Wickett N.J."/>
            <person name="Johnson M.G."/>
            <person name="Rensing S.A."/>
            <person name="Grimwood J."/>
            <person name="Schmutz J."/>
            <person name="Mcdaniel S.F."/>
        </authorList>
    </citation>
    <scope>NUCLEOTIDE SEQUENCE</scope>
    <source>
        <strain evidence="2">R40</strain>
    </source>
</reference>
<feature type="region of interest" description="Disordered" evidence="1">
    <location>
        <begin position="1"/>
        <end position="123"/>
    </location>
</feature>
<gene>
    <name evidence="2" type="ORF">KC19_4G136300</name>
</gene>
<evidence type="ECO:0000313" key="2">
    <source>
        <dbReference type="EMBL" id="KAG0579939.1"/>
    </source>
</evidence>
<feature type="compositionally biased region" description="Low complexity" evidence="1">
    <location>
        <begin position="53"/>
        <end position="64"/>
    </location>
</feature>
<feature type="compositionally biased region" description="Basic and acidic residues" evidence="1">
    <location>
        <begin position="104"/>
        <end position="123"/>
    </location>
</feature>
<keyword evidence="3" id="KW-1185">Reference proteome</keyword>